<dbReference type="PROSITE" id="PS50213">
    <property type="entry name" value="FAS1"/>
    <property type="match status" value="1"/>
</dbReference>
<dbReference type="InterPro" id="IPR000782">
    <property type="entry name" value="FAS1_domain"/>
</dbReference>
<evidence type="ECO:0000313" key="4">
    <source>
        <dbReference type="Proteomes" id="UP001185092"/>
    </source>
</evidence>
<dbReference type="Gene3D" id="2.30.180.10">
    <property type="entry name" value="FAS1 domain"/>
    <property type="match status" value="1"/>
</dbReference>
<dbReference type="SUPFAM" id="SSF82153">
    <property type="entry name" value="FAS1 domain"/>
    <property type="match status" value="1"/>
</dbReference>
<organism evidence="3 4">
    <name type="scientific">Aureibacter tunicatorum</name>
    <dbReference type="NCBI Taxonomy" id="866807"/>
    <lineage>
        <taxon>Bacteria</taxon>
        <taxon>Pseudomonadati</taxon>
        <taxon>Bacteroidota</taxon>
        <taxon>Cytophagia</taxon>
        <taxon>Cytophagales</taxon>
        <taxon>Persicobacteraceae</taxon>
        <taxon>Aureibacter</taxon>
    </lineage>
</organism>
<feature type="domain" description="FAS1" evidence="2">
    <location>
        <begin position="170"/>
        <end position="308"/>
    </location>
</feature>
<keyword evidence="1" id="KW-0732">Signal</keyword>
<name>A0AAE3XKC6_9BACT</name>
<proteinExistence type="predicted"/>
<feature type="chain" id="PRO_5041929119" description="FAS1 domain-containing protein" evidence="1">
    <location>
        <begin position="26"/>
        <end position="334"/>
    </location>
</feature>
<feature type="signal peptide" evidence="1">
    <location>
        <begin position="1"/>
        <end position="25"/>
    </location>
</feature>
<protein>
    <recommendedName>
        <fullName evidence="2">FAS1 domain-containing protein</fullName>
    </recommendedName>
</protein>
<evidence type="ECO:0000313" key="3">
    <source>
        <dbReference type="EMBL" id="MDR6238115.1"/>
    </source>
</evidence>
<dbReference type="AlphaFoldDB" id="A0AAE3XKC6"/>
<gene>
    <name evidence="3" type="ORF">HNQ88_001091</name>
</gene>
<keyword evidence="4" id="KW-1185">Reference proteome</keyword>
<comment type="caution">
    <text evidence="3">The sequence shown here is derived from an EMBL/GenBank/DDBJ whole genome shotgun (WGS) entry which is preliminary data.</text>
</comment>
<dbReference type="RefSeq" id="WP_309937583.1">
    <property type="nucleotide sequence ID" value="NZ_AP025305.1"/>
</dbReference>
<dbReference type="InterPro" id="IPR036378">
    <property type="entry name" value="FAS1_dom_sf"/>
</dbReference>
<sequence>MMKFSTKRNWLYLLTGIIVFFSACNNSDDNSAPETVSQQVLSQYGDSKFGQLYKKSKYYTEFDKKLPYRVDVFVPSDEALKETFTDDEYNNFDQEDIDRIVGINLIKNDDNDDNFSKKLYNTVADNSYGNPIKAHISKKDGQLYIDGVKADFYKEEPFGKIYRTQKFHSSSNILNILKSDPDYYEFYKLLVRVKDLDSKLDDLLNNLGKPFSIFPVSNQGIERYLKLKDYNSVEDIPVEEAKKIVGRHIGYGHILPQKDKPEYFTNYNNEKGKAVIGSNGKVKIYTQDPSEANNTPNENPVATISELVKKLTEGLTEGLTEDIGDVVGDFFEDL</sequence>
<dbReference type="Proteomes" id="UP001185092">
    <property type="component" value="Unassembled WGS sequence"/>
</dbReference>
<dbReference type="EMBL" id="JAVDQD010000001">
    <property type="protein sequence ID" value="MDR6238115.1"/>
    <property type="molecule type" value="Genomic_DNA"/>
</dbReference>
<evidence type="ECO:0000256" key="1">
    <source>
        <dbReference type="SAM" id="SignalP"/>
    </source>
</evidence>
<accession>A0AAE3XKC6</accession>
<reference evidence="3" key="1">
    <citation type="submission" date="2023-07" db="EMBL/GenBank/DDBJ databases">
        <title>Genomic Encyclopedia of Type Strains, Phase IV (KMG-IV): sequencing the most valuable type-strain genomes for metagenomic binning, comparative biology and taxonomic classification.</title>
        <authorList>
            <person name="Goeker M."/>
        </authorList>
    </citation>
    <scope>NUCLEOTIDE SEQUENCE</scope>
    <source>
        <strain evidence="3">DSM 26174</strain>
    </source>
</reference>
<dbReference type="PROSITE" id="PS51257">
    <property type="entry name" value="PROKAR_LIPOPROTEIN"/>
    <property type="match status" value="1"/>
</dbReference>
<evidence type="ECO:0000259" key="2">
    <source>
        <dbReference type="PROSITE" id="PS50213"/>
    </source>
</evidence>